<sequence length="170" mass="18108">MTSPADAKCCCCINLRLGVLVYLGLNILFSAASVVTTSSSSQFGGSSSSNVLGVLVNVAFAALTLFFAAKRMNTGYKVCVYIQMIIFILLLIFVVLFIAGGSVLLASGSAKSSFDDAKVDPSTASSVFTIVSAILGVILAVQAYFLSVLWRYIRVMQDEIAERKHKQVTA</sequence>
<evidence type="ECO:0000256" key="1">
    <source>
        <dbReference type="SAM" id="Phobius"/>
    </source>
</evidence>
<keyword evidence="1" id="KW-0472">Membrane</keyword>
<reference evidence="2 3" key="1">
    <citation type="submission" date="2016-07" db="EMBL/GenBank/DDBJ databases">
        <title>Pervasive Adenine N6-methylation of Active Genes in Fungi.</title>
        <authorList>
            <consortium name="DOE Joint Genome Institute"/>
            <person name="Mondo S.J."/>
            <person name="Dannebaum R.O."/>
            <person name="Kuo R.C."/>
            <person name="Labutti K."/>
            <person name="Haridas S."/>
            <person name="Kuo A."/>
            <person name="Salamov A."/>
            <person name="Ahrendt S.R."/>
            <person name="Lipzen A."/>
            <person name="Sullivan W."/>
            <person name="Andreopoulos W.B."/>
            <person name="Clum A."/>
            <person name="Lindquist E."/>
            <person name="Daum C."/>
            <person name="Ramamoorthy G.K."/>
            <person name="Gryganskyi A."/>
            <person name="Culley D."/>
            <person name="Magnuson J.K."/>
            <person name="James T.Y."/>
            <person name="O'Malley M.A."/>
            <person name="Stajich J.E."/>
            <person name="Spatafora J.W."/>
            <person name="Visel A."/>
            <person name="Grigoriev I.V."/>
        </authorList>
    </citation>
    <scope>NUCLEOTIDE SEQUENCE [LARGE SCALE GENOMIC DNA]</scope>
    <source>
        <strain evidence="2 3">PL171</strain>
    </source>
</reference>
<proteinExistence type="predicted"/>
<keyword evidence="1" id="KW-0812">Transmembrane</keyword>
<organism evidence="2 3">
    <name type="scientific">Catenaria anguillulae PL171</name>
    <dbReference type="NCBI Taxonomy" id="765915"/>
    <lineage>
        <taxon>Eukaryota</taxon>
        <taxon>Fungi</taxon>
        <taxon>Fungi incertae sedis</taxon>
        <taxon>Blastocladiomycota</taxon>
        <taxon>Blastocladiomycetes</taxon>
        <taxon>Blastocladiales</taxon>
        <taxon>Catenariaceae</taxon>
        <taxon>Catenaria</taxon>
    </lineage>
</organism>
<evidence type="ECO:0000313" key="2">
    <source>
        <dbReference type="EMBL" id="ORZ29304.1"/>
    </source>
</evidence>
<dbReference type="AlphaFoldDB" id="A0A1Y2H5M3"/>
<keyword evidence="1" id="KW-1133">Transmembrane helix</keyword>
<keyword evidence="3" id="KW-1185">Reference proteome</keyword>
<gene>
    <name evidence="2" type="ORF">BCR44DRAFT_42819</name>
</gene>
<feature type="transmembrane region" description="Helical" evidence="1">
    <location>
        <begin position="127"/>
        <end position="153"/>
    </location>
</feature>
<accession>A0A1Y2H5M3</accession>
<feature type="transmembrane region" description="Helical" evidence="1">
    <location>
        <begin position="81"/>
        <end position="107"/>
    </location>
</feature>
<name>A0A1Y2H5M3_9FUNG</name>
<protein>
    <submittedName>
        <fullName evidence="2">Uncharacterized protein</fullName>
    </submittedName>
</protein>
<comment type="caution">
    <text evidence="2">The sequence shown here is derived from an EMBL/GenBank/DDBJ whole genome shotgun (WGS) entry which is preliminary data.</text>
</comment>
<dbReference type="EMBL" id="MCFL01000242">
    <property type="protein sequence ID" value="ORZ29304.1"/>
    <property type="molecule type" value="Genomic_DNA"/>
</dbReference>
<dbReference type="Proteomes" id="UP000193411">
    <property type="component" value="Unassembled WGS sequence"/>
</dbReference>
<feature type="transmembrane region" description="Helical" evidence="1">
    <location>
        <begin position="12"/>
        <end position="31"/>
    </location>
</feature>
<feature type="transmembrane region" description="Helical" evidence="1">
    <location>
        <begin position="51"/>
        <end position="69"/>
    </location>
</feature>
<evidence type="ECO:0000313" key="3">
    <source>
        <dbReference type="Proteomes" id="UP000193411"/>
    </source>
</evidence>